<accession>S9PI82</accession>
<dbReference type="EMBL" id="ANAH02000007">
    <property type="protein sequence ID" value="EPX62786.1"/>
    <property type="molecule type" value="Genomic_DNA"/>
</dbReference>
<dbReference type="OrthoDB" id="5984676at2"/>
<keyword evidence="2" id="KW-1185">Reference proteome</keyword>
<gene>
    <name evidence="1" type="ORF">D187_008974</name>
</gene>
<proteinExistence type="predicted"/>
<dbReference type="AlphaFoldDB" id="S9PI82"/>
<evidence type="ECO:0008006" key="3">
    <source>
        <dbReference type="Google" id="ProtNLM"/>
    </source>
</evidence>
<organism evidence="1 2">
    <name type="scientific">Cystobacter fuscus (strain ATCC 25194 / DSM 2262 / NBRC 100088 / M29)</name>
    <dbReference type="NCBI Taxonomy" id="1242864"/>
    <lineage>
        <taxon>Bacteria</taxon>
        <taxon>Pseudomonadati</taxon>
        <taxon>Myxococcota</taxon>
        <taxon>Myxococcia</taxon>
        <taxon>Myxococcales</taxon>
        <taxon>Cystobacterineae</taxon>
        <taxon>Archangiaceae</taxon>
        <taxon>Cystobacter</taxon>
    </lineage>
</organism>
<name>S9PI82_CYSF2</name>
<dbReference type="Proteomes" id="UP000011682">
    <property type="component" value="Unassembled WGS sequence"/>
</dbReference>
<reference evidence="1" key="1">
    <citation type="submission" date="2013-05" db="EMBL/GenBank/DDBJ databases">
        <title>Genome assembly of Cystobacter fuscus DSM 2262.</title>
        <authorList>
            <person name="Sharma G."/>
            <person name="Khatri I."/>
            <person name="Kaur C."/>
            <person name="Mayilraj S."/>
            <person name="Subramanian S."/>
        </authorList>
    </citation>
    <scope>NUCLEOTIDE SEQUENCE [LARGE SCALE GENOMIC DNA]</scope>
    <source>
        <strain evidence="1">DSM 2262</strain>
    </source>
</reference>
<evidence type="ECO:0000313" key="2">
    <source>
        <dbReference type="Proteomes" id="UP000011682"/>
    </source>
</evidence>
<comment type="caution">
    <text evidence="1">The sequence shown here is derived from an EMBL/GenBank/DDBJ whole genome shotgun (WGS) entry which is preliminary data.</text>
</comment>
<dbReference type="eggNOG" id="ENOG5030ZBC">
    <property type="taxonomic scope" value="Bacteria"/>
</dbReference>
<protein>
    <recommendedName>
        <fullName evidence="3">Lipocalin-like domain-containing protein</fullName>
    </recommendedName>
</protein>
<sequence>MSSSSSQRPWAGFLGTWVLIPESCNYEQGLPPRAGRYVISEAEGRLTFTIDWVDAAGASHQVTFSGIPDGEPARFAGGELADALAVSVPSARRLDSVAFRGGQALMFAERQLDDGGTMMRVVQQVKLPDGSRPTNVSLYRKHLPS</sequence>
<evidence type="ECO:0000313" key="1">
    <source>
        <dbReference type="EMBL" id="EPX62786.1"/>
    </source>
</evidence>
<dbReference type="RefSeq" id="WP_002621693.1">
    <property type="nucleotide sequence ID" value="NZ_ANAH02000007.1"/>
</dbReference>